<dbReference type="RefSeq" id="WP_169032890.1">
    <property type="nucleotide sequence ID" value="NZ_JABBYL010000034.1"/>
</dbReference>
<organism evidence="2 3">
    <name type="scientific">Methanobacterium subterraneum</name>
    <dbReference type="NCBI Taxonomy" id="59277"/>
    <lineage>
        <taxon>Archaea</taxon>
        <taxon>Methanobacteriati</taxon>
        <taxon>Methanobacteriota</taxon>
        <taxon>Methanomada group</taxon>
        <taxon>Methanobacteria</taxon>
        <taxon>Methanobacteriales</taxon>
        <taxon>Methanobacteriaceae</taxon>
        <taxon>Methanobacterium</taxon>
    </lineage>
</organism>
<sequence length="51" mass="5411">MGLIAPERTIATKAGPEPPIADTRTAIMGSVMENKRGKTKNTNVTTKVSVK</sequence>
<feature type="region of interest" description="Disordered" evidence="1">
    <location>
        <begin position="1"/>
        <end position="22"/>
    </location>
</feature>
<gene>
    <name evidence="2" type="ORF">HG719_09910</name>
</gene>
<protein>
    <submittedName>
        <fullName evidence="2">Uncharacterized protein</fullName>
    </submittedName>
</protein>
<evidence type="ECO:0000313" key="2">
    <source>
        <dbReference type="EMBL" id="NMO10130.1"/>
    </source>
</evidence>
<dbReference type="AlphaFoldDB" id="A0A7K4DP00"/>
<evidence type="ECO:0000256" key="1">
    <source>
        <dbReference type="SAM" id="MobiDB-lite"/>
    </source>
</evidence>
<accession>A0A7K4DP00</accession>
<reference evidence="2 3" key="1">
    <citation type="submission" date="2020-04" db="EMBL/GenBank/DDBJ databases">
        <title>Draft genome of Methanobacterium subterraneum isolated from animal feces.</title>
        <authorList>
            <person name="Ouboter H.T."/>
            <person name="Berger S."/>
            <person name="Gungor E."/>
            <person name="Jetten M.S.M."/>
            <person name="Welte C.U."/>
        </authorList>
    </citation>
    <scope>NUCLEOTIDE SEQUENCE [LARGE SCALE GENOMIC DNA]</scope>
    <source>
        <strain evidence="2">HO_2020</strain>
    </source>
</reference>
<evidence type="ECO:0000313" key="3">
    <source>
        <dbReference type="Proteomes" id="UP000591058"/>
    </source>
</evidence>
<dbReference type="Proteomes" id="UP000591058">
    <property type="component" value="Unassembled WGS sequence"/>
</dbReference>
<dbReference type="EMBL" id="JABBYL010000034">
    <property type="protein sequence ID" value="NMO10130.1"/>
    <property type="molecule type" value="Genomic_DNA"/>
</dbReference>
<proteinExistence type="predicted"/>
<comment type="caution">
    <text evidence="2">The sequence shown here is derived from an EMBL/GenBank/DDBJ whole genome shotgun (WGS) entry which is preliminary data.</text>
</comment>
<name>A0A7K4DP00_9EURY</name>